<keyword evidence="2" id="KW-0500">Molybdenum</keyword>
<dbReference type="AlphaFoldDB" id="S6TPV4"/>
<protein>
    <submittedName>
        <fullName evidence="6">Oxidoreductase, molybdopterin-binding protein</fullName>
    </submittedName>
</protein>
<evidence type="ECO:0000256" key="1">
    <source>
        <dbReference type="ARBA" id="ARBA00022485"/>
    </source>
</evidence>
<dbReference type="InterPro" id="IPR006657">
    <property type="entry name" value="MoPterin_dinucl-bd_dom"/>
</dbReference>
<dbReference type="GO" id="GO:0016491">
    <property type="term" value="F:oxidoreductase activity"/>
    <property type="evidence" value="ECO:0007669"/>
    <property type="project" value="UniProtKB-KW"/>
</dbReference>
<evidence type="ECO:0000256" key="2">
    <source>
        <dbReference type="ARBA" id="ARBA00022505"/>
    </source>
</evidence>
<reference evidence="6 7" key="1">
    <citation type="journal article" date="2013" name="PLoS Pathog.">
        <title>Genomic analysis of the Kiwifruit pathogen Pseudomonas syringae pv. actinidiae provides insight into the origins of an emergent plant disease.</title>
        <authorList>
            <person name="McCann H.C."/>
            <person name="Rikkerink E.H."/>
            <person name="Bertels F."/>
            <person name="Fiers M."/>
            <person name="Lu A."/>
            <person name="Rees-George J."/>
            <person name="Andersen M.T."/>
            <person name="Gleave A.P."/>
            <person name="Haubold B."/>
            <person name="Wohlers M.W."/>
            <person name="Guttman D.S."/>
            <person name="Wang P.W."/>
            <person name="Straub C."/>
            <person name="Vanneste J.L."/>
            <person name="Rainey P.B."/>
            <person name="Templeton M.D."/>
        </authorList>
    </citation>
    <scope>NUCLEOTIDE SEQUENCE [LARGE SCALE GENOMIC DNA]</scope>
    <source>
        <strain evidence="6 7">ICMP 18807</strain>
    </source>
</reference>
<keyword evidence="1" id="KW-0004">4Fe-4S</keyword>
<evidence type="ECO:0000256" key="4">
    <source>
        <dbReference type="ARBA" id="ARBA00023002"/>
    </source>
</evidence>
<sequence>IDRGLRAGWYGAASPHNLSLETLASHPHGVDLGALKPNLTDRLKTANGRIQAAPEVIMADLVRFAADAGPRFGEKAGELLLIGRRHVRSNNSWMHNYHRLVKGKPRHQLLMHPDDLSHRGLNDGQQVRVSSRVGVIEVQVLGSLDMMPGVVSLPHGWGHSHSGVKMEIARNQPGVSANDLTDERQLDELSGNAALNGVPVQVASC</sequence>
<gene>
    <name evidence="6" type="ORF">A244_25766</name>
</gene>
<keyword evidence="1" id="KW-0479">Metal-binding</keyword>
<keyword evidence="3" id="KW-0732">Signal</keyword>
<accession>S6TPV4</accession>
<dbReference type="PANTHER" id="PTHR43742">
    <property type="entry name" value="TRIMETHYLAMINE-N-OXIDE REDUCTASE"/>
    <property type="match status" value="1"/>
</dbReference>
<keyword evidence="1" id="KW-0408">Iron</keyword>
<feature type="non-terminal residue" evidence="6">
    <location>
        <position position="1"/>
    </location>
</feature>
<organism evidence="6 7">
    <name type="scientific">Pseudomonas syringae pv. actinidiae ICMP 18807</name>
    <dbReference type="NCBI Taxonomy" id="1194404"/>
    <lineage>
        <taxon>Bacteria</taxon>
        <taxon>Pseudomonadati</taxon>
        <taxon>Pseudomonadota</taxon>
        <taxon>Gammaproteobacteria</taxon>
        <taxon>Pseudomonadales</taxon>
        <taxon>Pseudomonadaceae</taxon>
        <taxon>Pseudomonas</taxon>
        <taxon>Pseudomonas syringae</taxon>
    </lineage>
</organism>
<dbReference type="InterPro" id="IPR050612">
    <property type="entry name" value="Prok_Mopterin_Oxidored"/>
</dbReference>
<keyword evidence="4" id="KW-0560">Oxidoreductase</keyword>
<dbReference type="InterPro" id="IPR009010">
    <property type="entry name" value="Asp_de-COase-like_dom_sf"/>
</dbReference>
<evidence type="ECO:0000259" key="5">
    <source>
        <dbReference type="Pfam" id="PF01568"/>
    </source>
</evidence>
<name>S6TPV4_PSESF</name>
<dbReference type="PATRIC" id="fig|1194404.4.peg.5306"/>
<proteinExistence type="predicted"/>
<keyword evidence="1" id="KW-0411">Iron-sulfur</keyword>
<comment type="caution">
    <text evidence="6">The sequence shown here is derived from an EMBL/GenBank/DDBJ whole genome shotgun (WGS) entry which is preliminary data.</text>
</comment>
<dbReference type="EMBL" id="AOKG01001758">
    <property type="protein sequence ID" value="EPN45235.1"/>
    <property type="molecule type" value="Genomic_DNA"/>
</dbReference>
<evidence type="ECO:0000313" key="7">
    <source>
        <dbReference type="Proteomes" id="UP000015729"/>
    </source>
</evidence>
<dbReference type="Proteomes" id="UP000015729">
    <property type="component" value="Unassembled WGS sequence"/>
</dbReference>
<evidence type="ECO:0000256" key="3">
    <source>
        <dbReference type="ARBA" id="ARBA00022729"/>
    </source>
</evidence>
<dbReference type="Pfam" id="PF01568">
    <property type="entry name" value="Molydop_binding"/>
    <property type="match status" value="1"/>
</dbReference>
<dbReference type="CDD" id="cd02782">
    <property type="entry name" value="MopB_CT_1"/>
    <property type="match status" value="1"/>
</dbReference>
<dbReference type="PANTHER" id="PTHR43742:SF9">
    <property type="entry name" value="TETRATHIONATE REDUCTASE SUBUNIT A"/>
    <property type="match status" value="1"/>
</dbReference>
<evidence type="ECO:0000313" key="6">
    <source>
        <dbReference type="EMBL" id="EPN45235.1"/>
    </source>
</evidence>
<dbReference type="GO" id="GO:0051539">
    <property type="term" value="F:4 iron, 4 sulfur cluster binding"/>
    <property type="evidence" value="ECO:0007669"/>
    <property type="project" value="UniProtKB-KW"/>
</dbReference>
<dbReference type="SUPFAM" id="SSF50692">
    <property type="entry name" value="ADC-like"/>
    <property type="match status" value="1"/>
</dbReference>
<dbReference type="GO" id="GO:0043546">
    <property type="term" value="F:molybdopterin cofactor binding"/>
    <property type="evidence" value="ECO:0007669"/>
    <property type="project" value="InterPro"/>
</dbReference>
<feature type="domain" description="Molybdopterin dinucleotide-binding" evidence="5">
    <location>
        <begin position="79"/>
        <end position="198"/>
    </location>
</feature>
<dbReference type="Gene3D" id="2.40.40.20">
    <property type="match status" value="1"/>
</dbReference>